<dbReference type="AlphaFoldDB" id="A0A382LSG7"/>
<dbReference type="Pfam" id="PF03446">
    <property type="entry name" value="NAD_binding_2"/>
    <property type="match status" value="1"/>
</dbReference>
<dbReference type="InterPro" id="IPR006115">
    <property type="entry name" value="6PGDH_NADP-bd"/>
</dbReference>
<dbReference type="PANTHER" id="PTHR22981">
    <property type="entry name" value="3-HYDROXYISOBUTYRATE DEHYDROGENASE-RELATED"/>
    <property type="match status" value="1"/>
</dbReference>
<dbReference type="PANTHER" id="PTHR22981:SF7">
    <property type="entry name" value="3-HYDROXYISOBUTYRATE DEHYDROGENASE, MITOCHONDRIAL"/>
    <property type="match status" value="1"/>
</dbReference>
<evidence type="ECO:0000256" key="2">
    <source>
        <dbReference type="ARBA" id="ARBA00023027"/>
    </source>
</evidence>
<dbReference type="SUPFAM" id="SSF51735">
    <property type="entry name" value="NAD(P)-binding Rossmann-fold domains"/>
    <property type="match status" value="1"/>
</dbReference>
<name>A0A382LSG7_9ZZZZ</name>
<protein>
    <recommendedName>
        <fullName evidence="3">6-phosphogluconate dehydrogenase NADP-binding domain-containing protein</fullName>
    </recommendedName>
</protein>
<proteinExistence type="predicted"/>
<gene>
    <name evidence="4" type="ORF">METZ01_LOCUS290705</name>
</gene>
<sequence length="103" mass="10991">MNSQFEGYKMDQLNIGFIGLGNMGGGMCLNIIRAGYKVTVHDINKEAALPALEMGATLGENPKELSQKCDVIFTSLPGPKEVEAVSIGEEGIFDGITEGAIWV</sequence>
<keyword evidence="2" id="KW-0520">NAD</keyword>
<feature type="non-terminal residue" evidence="4">
    <location>
        <position position="103"/>
    </location>
</feature>
<evidence type="ECO:0000256" key="1">
    <source>
        <dbReference type="ARBA" id="ARBA00023002"/>
    </source>
</evidence>
<feature type="domain" description="6-phosphogluconate dehydrogenase NADP-binding" evidence="3">
    <location>
        <begin position="14"/>
        <end position="103"/>
    </location>
</feature>
<dbReference type="InterPro" id="IPR036291">
    <property type="entry name" value="NAD(P)-bd_dom_sf"/>
</dbReference>
<organism evidence="4">
    <name type="scientific">marine metagenome</name>
    <dbReference type="NCBI Taxonomy" id="408172"/>
    <lineage>
        <taxon>unclassified sequences</taxon>
        <taxon>metagenomes</taxon>
        <taxon>ecological metagenomes</taxon>
    </lineage>
</organism>
<keyword evidence="1" id="KW-0560">Oxidoreductase</keyword>
<dbReference type="GO" id="GO:0050661">
    <property type="term" value="F:NADP binding"/>
    <property type="evidence" value="ECO:0007669"/>
    <property type="project" value="InterPro"/>
</dbReference>
<reference evidence="4" key="1">
    <citation type="submission" date="2018-05" db="EMBL/GenBank/DDBJ databases">
        <authorList>
            <person name="Lanie J.A."/>
            <person name="Ng W.-L."/>
            <person name="Kazmierczak K.M."/>
            <person name="Andrzejewski T.M."/>
            <person name="Davidsen T.M."/>
            <person name="Wayne K.J."/>
            <person name="Tettelin H."/>
            <person name="Glass J.I."/>
            <person name="Rusch D."/>
            <person name="Podicherti R."/>
            <person name="Tsui H.-C.T."/>
            <person name="Winkler M.E."/>
        </authorList>
    </citation>
    <scope>NUCLEOTIDE SEQUENCE</scope>
</reference>
<dbReference type="Gene3D" id="3.40.50.720">
    <property type="entry name" value="NAD(P)-binding Rossmann-like Domain"/>
    <property type="match status" value="1"/>
</dbReference>
<dbReference type="GO" id="GO:0016616">
    <property type="term" value="F:oxidoreductase activity, acting on the CH-OH group of donors, NAD or NADP as acceptor"/>
    <property type="evidence" value="ECO:0007669"/>
    <property type="project" value="TreeGrafter"/>
</dbReference>
<evidence type="ECO:0000259" key="3">
    <source>
        <dbReference type="Pfam" id="PF03446"/>
    </source>
</evidence>
<evidence type="ECO:0000313" key="4">
    <source>
        <dbReference type="EMBL" id="SVC37851.1"/>
    </source>
</evidence>
<accession>A0A382LSG7</accession>
<dbReference type="EMBL" id="UINC01088003">
    <property type="protein sequence ID" value="SVC37851.1"/>
    <property type="molecule type" value="Genomic_DNA"/>
</dbReference>